<protein>
    <submittedName>
        <fullName evidence="1">Uncharacterized protein</fullName>
    </submittedName>
</protein>
<sequence length="301" mass="33484">MQSVQIWYSNKRDKGCHVMPAREEADVLPLSSLPSVWTTVQRLLLPYAVIMLSRDIVLDEQTHIGQGKRSDEGSRKVDGSKGIINESALGAPGLLLQQGGPQKFALLYLSESAIKSMHSFEASMHVEVEIKPLELQLGVILDSAAVVDIFVMILMCALEQKIYLKVPWCRVSVRQSSQEVVQRGNSVLSGIQQPQIIILRTDHEAPTWHIEQSFMLTHPSRTRKFGGKTSNARWVLKGLVARSRMPSSPLIASPSPYPTRTHSFMVTLNSIVPHLFFLADATSRHLGRDLYELAKPVGIQG</sequence>
<reference evidence="1" key="1">
    <citation type="journal article" date="2018" name="Genome Biol. Evol.">
        <title>Genomics and development of Lentinus tigrinus, a white-rot wood-decaying mushroom with dimorphic fruiting bodies.</title>
        <authorList>
            <person name="Wu B."/>
            <person name="Xu Z."/>
            <person name="Knudson A."/>
            <person name="Carlson A."/>
            <person name="Chen N."/>
            <person name="Kovaka S."/>
            <person name="LaButti K."/>
            <person name="Lipzen A."/>
            <person name="Pennachio C."/>
            <person name="Riley R."/>
            <person name="Schakwitz W."/>
            <person name="Umezawa K."/>
            <person name="Ohm R.A."/>
            <person name="Grigoriev I.V."/>
            <person name="Nagy L.G."/>
            <person name="Gibbons J."/>
            <person name="Hibbett D."/>
        </authorList>
    </citation>
    <scope>NUCLEOTIDE SEQUENCE [LARGE SCALE GENOMIC DNA]</scope>
    <source>
        <strain evidence="1">ALCF2SS1-6</strain>
    </source>
</reference>
<evidence type="ECO:0000313" key="2">
    <source>
        <dbReference type="Proteomes" id="UP000313359"/>
    </source>
</evidence>
<dbReference type="AlphaFoldDB" id="A0A5C2RNM8"/>
<dbReference type="EMBL" id="ML122342">
    <property type="protein sequence ID" value="RPD52730.1"/>
    <property type="molecule type" value="Genomic_DNA"/>
</dbReference>
<dbReference type="Proteomes" id="UP000313359">
    <property type="component" value="Unassembled WGS sequence"/>
</dbReference>
<keyword evidence="2" id="KW-1185">Reference proteome</keyword>
<organism evidence="1 2">
    <name type="scientific">Lentinus tigrinus ALCF2SS1-6</name>
    <dbReference type="NCBI Taxonomy" id="1328759"/>
    <lineage>
        <taxon>Eukaryota</taxon>
        <taxon>Fungi</taxon>
        <taxon>Dikarya</taxon>
        <taxon>Basidiomycota</taxon>
        <taxon>Agaricomycotina</taxon>
        <taxon>Agaricomycetes</taxon>
        <taxon>Polyporales</taxon>
        <taxon>Polyporaceae</taxon>
        <taxon>Lentinus</taxon>
    </lineage>
</organism>
<gene>
    <name evidence="1" type="ORF">L227DRAFT_568395</name>
</gene>
<evidence type="ECO:0000313" key="1">
    <source>
        <dbReference type="EMBL" id="RPD52730.1"/>
    </source>
</evidence>
<accession>A0A5C2RNM8</accession>
<name>A0A5C2RNM8_9APHY</name>
<proteinExistence type="predicted"/>